<proteinExistence type="predicted"/>
<name>A0ABR4JSY7_9EURO</name>
<evidence type="ECO:0000313" key="1">
    <source>
        <dbReference type="EMBL" id="KAL2843124.1"/>
    </source>
</evidence>
<gene>
    <name evidence="1" type="ORF">BJY01DRAFT_198257</name>
</gene>
<dbReference type="Proteomes" id="UP001610446">
    <property type="component" value="Unassembled WGS sequence"/>
</dbReference>
<reference evidence="1 2" key="1">
    <citation type="submission" date="2024-07" db="EMBL/GenBank/DDBJ databases">
        <title>Section-level genome sequencing and comparative genomics of Aspergillus sections Usti and Cavernicolus.</title>
        <authorList>
            <consortium name="Lawrence Berkeley National Laboratory"/>
            <person name="Nybo J.L."/>
            <person name="Vesth T.C."/>
            <person name="Theobald S."/>
            <person name="Frisvad J.C."/>
            <person name="Larsen T.O."/>
            <person name="Kjaerboelling I."/>
            <person name="Rothschild-Mancinelli K."/>
            <person name="Lyhne E.K."/>
            <person name="Kogle M.E."/>
            <person name="Barry K."/>
            <person name="Clum A."/>
            <person name="Na H."/>
            <person name="Ledsgaard L."/>
            <person name="Lin J."/>
            <person name="Lipzen A."/>
            <person name="Kuo A."/>
            <person name="Riley R."/>
            <person name="Mondo S."/>
            <person name="Labutti K."/>
            <person name="Haridas S."/>
            <person name="Pangalinan J."/>
            <person name="Salamov A.A."/>
            <person name="Simmons B.A."/>
            <person name="Magnuson J.K."/>
            <person name="Chen J."/>
            <person name="Drula E."/>
            <person name="Henrissat B."/>
            <person name="Wiebenga A."/>
            <person name="Lubbers R.J."/>
            <person name="Gomes A.C."/>
            <person name="Makela M.R."/>
            <person name="Stajich J."/>
            <person name="Grigoriev I.V."/>
            <person name="Mortensen U.H."/>
            <person name="De Vries R.P."/>
            <person name="Baker S.E."/>
            <person name="Andersen M.R."/>
        </authorList>
    </citation>
    <scope>NUCLEOTIDE SEQUENCE [LARGE SCALE GENOMIC DNA]</scope>
    <source>
        <strain evidence="1 2">CBS 123904</strain>
    </source>
</reference>
<accession>A0ABR4JSY7</accession>
<sequence>MDATIIDFFTTYILTRREPSSYPPPVLTASEVSALEPGGKLFGLFQRVYALHYHSRRNTSPTATTITQAVQVWHDLDIWDPDGDQEGGIPPEPQILLQLYKHAIFLWTYLIVHPDDIYGRKAQNTMRDILSGIEEVREVPELGIFLVIPLFFGGRAAVLAEHREAVQRGFEHLMEVFGEDEIKDPYDSVQRSWRLYDSGMQSSWDWMRDDE</sequence>
<keyword evidence="2" id="KW-1185">Reference proteome</keyword>
<comment type="caution">
    <text evidence="1">The sequence shown here is derived from an EMBL/GenBank/DDBJ whole genome shotgun (WGS) entry which is preliminary data.</text>
</comment>
<protein>
    <recommendedName>
        <fullName evidence="3">Fungal-specific transcription factor domain-containing protein</fullName>
    </recommendedName>
</protein>
<dbReference type="EMBL" id="JBFXLU010000093">
    <property type="protein sequence ID" value="KAL2843124.1"/>
    <property type="molecule type" value="Genomic_DNA"/>
</dbReference>
<evidence type="ECO:0008006" key="3">
    <source>
        <dbReference type="Google" id="ProtNLM"/>
    </source>
</evidence>
<dbReference type="InterPro" id="IPR021858">
    <property type="entry name" value="Fun_TF"/>
</dbReference>
<dbReference type="Pfam" id="PF11951">
    <property type="entry name" value="Fungal_trans_2"/>
    <property type="match status" value="1"/>
</dbReference>
<evidence type="ECO:0000313" key="2">
    <source>
        <dbReference type="Proteomes" id="UP001610446"/>
    </source>
</evidence>
<organism evidence="1 2">
    <name type="scientific">Aspergillus pseudoustus</name>
    <dbReference type="NCBI Taxonomy" id="1810923"/>
    <lineage>
        <taxon>Eukaryota</taxon>
        <taxon>Fungi</taxon>
        <taxon>Dikarya</taxon>
        <taxon>Ascomycota</taxon>
        <taxon>Pezizomycotina</taxon>
        <taxon>Eurotiomycetes</taxon>
        <taxon>Eurotiomycetidae</taxon>
        <taxon>Eurotiales</taxon>
        <taxon>Aspergillaceae</taxon>
        <taxon>Aspergillus</taxon>
        <taxon>Aspergillus subgen. Nidulantes</taxon>
    </lineage>
</organism>